<proteinExistence type="predicted"/>
<dbReference type="RefSeq" id="XP_007515736.1">
    <property type="nucleotide sequence ID" value="XM_007515674.1"/>
</dbReference>
<feature type="region of interest" description="Disordered" evidence="1">
    <location>
        <begin position="1"/>
        <end position="36"/>
    </location>
</feature>
<protein>
    <recommendedName>
        <fullName evidence="2">Rhodanese domain-containing protein</fullName>
    </recommendedName>
</protein>
<dbReference type="eggNOG" id="ENOG502SA8E">
    <property type="taxonomic scope" value="Eukaryota"/>
</dbReference>
<dbReference type="SUPFAM" id="SSF52821">
    <property type="entry name" value="Rhodanese/Cell cycle control phosphatase"/>
    <property type="match status" value="1"/>
</dbReference>
<dbReference type="GeneID" id="19017869"/>
<dbReference type="SMART" id="SM00450">
    <property type="entry name" value="RHOD"/>
    <property type="match status" value="1"/>
</dbReference>
<evidence type="ECO:0000259" key="2">
    <source>
        <dbReference type="PROSITE" id="PS50206"/>
    </source>
</evidence>
<dbReference type="Pfam" id="PF00581">
    <property type="entry name" value="Rhodanese"/>
    <property type="match status" value="1"/>
</dbReference>
<dbReference type="AlphaFoldDB" id="K8EQB5"/>
<dbReference type="KEGG" id="bpg:Bathy01g01330"/>
<dbReference type="InterPro" id="IPR001763">
    <property type="entry name" value="Rhodanese-like_dom"/>
</dbReference>
<name>K8EQB5_9CHLO</name>
<reference evidence="3 4" key="1">
    <citation type="submission" date="2011-10" db="EMBL/GenBank/DDBJ databases">
        <authorList>
            <person name="Genoscope - CEA"/>
        </authorList>
    </citation>
    <scope>NUCLEOTIDE SEQUENCE [LARGE SCALE GENOMIC DNA]</scope>
    <source>
        <strain evidence="3 4">RCC 1105</strain>
    </source>
</reference>
<dbReference type="InterPro" id="IPR036873">
    <property type="entry name" value="Rhodanese-like_dom_sf"/>
</dbReference>
<dbReference type="PROSITE" id="PS50206">
    <property type="entry name" value="RHODANESE_3"/>
    <property type="match status" value="1"/>
</dbReference>
<evidence type="ECO:0000313" key="3">
    <source>
        <dbReference type="EMBL" id="CCO14615.1"/>
    </source>
</evidence>
<accession>K8EQB5</accession>
<organism evidence="3 4">
    <name type="scientific">Bathycoccus prasinos</name>
    <dbReference type="NCBI Taxonomy" id="41875"/>
    <lineage>
        <taxon>Eukaryota</taxon>
        <taxon>Viridiplantae</taxon>
        <taxon>Chlorophyta</taxon>
        <taxon>Mamiellophyceae</taxon>
        <taxon>Mamiellales</taxon>
        <taxon>Bathycoccaceae</taxon>
        <taxon>Bathycoccus</taxon>
    </lineage>
</organism>
<dbReference type="EMBL" id="FO082278">
    <property type="protein sequence ID" value="CCO14615.1"/>
    <property type="molecule type" value="Genomic_DNA"/>
</dbReference>
<sequence>MKTNVRAGVDAAKNGDGADKEEDNREEEEELVKENARRRAALETTVAKFTDDAVPSMTVREVLNVINNQEENAKRTVLFLDCREKEERAVSIIPGASSAEEFEDDFEKQQDDGKETIVVCYCTIGYRSQKKVQELSKRLARSRPDVKAYNLSGSIVAWTHETDAPKLLDPKTRKETNRVHTYGKTWALQSVEYESVVYKRPVFEAVKGFFFKKKKK</sequence>
<evidence type="ECO:0000256" key="1">
    <source>
        <dbReference type="SAM" id="MobiDB-lite"/>
    </source>
</evidence>
<dbReference type="STRING" id="41875.K8EQB5"/>
<keyword evidence="4" id="KW-1185">Reference proteome</keyword>
<dbReference type="Proteomes" id="UP000198341">
    <property type="component" value="Chromosome 1"/>
</dbReference>
<dbReference type="Gene3D" id="3.40.250.10">
    <property type="entry name" value="Rhodanese-like domain"/>
    <property type="match status" value="1"/>
</dbReference>
<gene>
    <name evidence="3" type="ORF">Bathy01g01330</name>
</gene>
<feature type="domain" description="Rhodanese" evidence="2">
    <location>
        <begin position="73"/>
        <end position="167"/>
    </location>
</feature>
<dbReference type="CDD" id="cd00158">
    <property type="entry name" value="RHOD"/>
    <property type="match status" value="1"/>
</dbReference>
<dbReference type="OrthoDB" id="566238at2759"/>
<evidence type="ECO:0000313" key="4">
    <source>
        <dbReference type="Proteomes" id="UP000198341"/>
    </source>
</evidence>
<feature type="compositionally biased region" description="Acidic residues" evidence="1">
    <location>
        <begin position="19"/>
        <end position="31"/>
    </location>
</feature>